<evidence type="ECO:0000313" key="1">
    <source>
        <dbReference type="EMBL" id="CAF4753564.1"/>
    </source>
</evidence>
<accession>A0A821LN31</accession>
<dbReference type="EMBL" id="CAJOBG010114549">
    <property type="protein sequence ID" value="CAF4753564.1"/>
    <property type="molecule type" value="Genomic_DNA"/>
</dbReference>
<keyword evidence="2" id="KW-1185">Reference proteome</keyword>
<dbReference type="AlphaFoldDB" id="A0A821LN31"/>
<protein>
    <submittedName>
        <fullName evidence="1">Uncharacterized protein</fullName>
    </submittedName>
</protein>
<reference evidence="1" key="1">
    <citation type="submission" date="2021-02" db="EMBL/GenBank/DDBJ databases">
        <authorList>
            <person name="Nowell W R."/>
        </authorList>
    </citation>
    <scope>NUCLEOTIDE SEQUENCE</scope>
</reference>
<dbReference type="Proteomes" id="UP000663866">
    <property type="component" value="Unassembled WGS sequence"/>
</dbReference>
<gene>
    <name evidence="1" type="ORF">OVN521_LOCUS50239</name>
</gene>
<proteinExistence type="predicted"/>
<comment type="caution">
    <text evidence="1">The sequence shown here is derived from an EMBL/GenBank/DDBJ whole genome shotgun (WGS) entry which is preliminary data.</text>
</comment>
<organism evidence="1 2">
    <name type="scientific">Rotaria magnacalcarata</name>
    <dbReference type="NCBI Taxonomy" id="392030"/>
    <lineage>
        <taxon>Eukaryota</taxon>
        <taxon>Metazoa</taxon>
        <taxon>Spiralia</taxon>
        <taxon>Gnathifera</taxon>
        <taxon>Rotifera</taxon>
        <taxon>Eurotatoria</taxon>
        <taxon>Bdelloidea</taxon>
        <taxon>Philodinida</taxon>
        <taxon>Philodinidae</taxon>
        <taxon>Rotaria</taxon>
    </lineage>
</organism>
<evidence type="ECO:0000313" key="2">
    <source>
        <dbReference type="Proteomes" id="UP000663866"/>
    </source>
</evidence>
<feature type="non-terminal residue" evidence="1">
    <location>
        <position position="1"/>
    </location>
</feature>
<sequence length="53" mass="6035">MQRFRLSSNVIQFTSSSEAAVNSDYEVDNQNEQRFTTNSEVIRIGNLLDQAPI</sequence>
<name>A0A821LN31_9BILA</name>